<feature type="coiled-coil region" evidence="1">
    <location>
        <begin position="76"/>
        <end position="103"/>
    </location>
</feature>
<evidence type="ECO:0000256" key="4">
    <source>
        <dbReference type="SAM" id="SignalP"/>
    </source>
</evidence>
<evidence type="ECO:0000256" key="1">
    <source>
        <dbReference type="SAM" id="Coils"/>
    </source>
</evidence>
<protein>
    <submittedName>
        <fullName evidence="5">Uncharacterized protein</fullName>
    </submittedName>
</protein>
<keyword evidence="4" id="KW-0732">Signal</keyword>
<organism evidence="5 6">
    <name type="scientific">Mycoplasmopsis felifaucium</name>
    <dbReference type="NCBI Taxonomy" id="35768"/>
    <lineage>
        <taxon>Bacteria</taxon>
        <taxon>Bacillati</taxon>
        <taxon>Mycoplasmatota</taxon>
        <taxon>Mycoplasmoidales</taxon>
        <taxon>Metamycoplasmataceae</taxon>
        <taxon>Mycoplasmopsis</taxon>
    </lineage>
</organism>
<feature type="signal peptide" evidence="4">
    <location>
        <begin position="1"/>
        <end position="19"/>
    </location>
</feature>
<feature type="transmembrane region" description="Helical" evidence="3">
    <location>
        <begin position="738"/>
        <end position="762"/>
    </location>
</feature>
<feature type="region of interest" description="Disordered" evidence="2">
    <location>
        <begin position="295"/>
        <end position="327"/>
    </location>
</feature>
<feature type="transmembrane region" description="Helical" evidence="3">
    <location>
        <begin position="704"/>
        <end position="726"/>
    </location>
</feature>
<dbReference type="EMBL" id="CP148067">
    <property type="protein sequence ID" value="WXL28971.1"/>
    <property type="molecule type" value="Genomic_DNA"/>
</dbReference>
<gene>
    <name evidence="5" type="ORF">WG617_03045</name>
</gene>
<evidence type="ECO:0000256" key="2">
    <source>
        <dbReference type="SAM" id="MobiDB-lite"/>
    </source>
</evidence>
<keyword evidence="3" id="KW-0812">Transmembrane</keyword>
<evidence type="ECO:0000313" key="5">
    <source>
        <dbReference type="EMBL" id="WXL28971.1"/>
    </source>
</evidence>
<feature type="chain" id="PRO_5046842840" evidence="4">
    <location>
        <begin position="20"/>
        <end position="764"/>
    </location>
</feature>
<proteinExistence type="predicted"/>
<feature type="compositionally biased region" description="Acidic residues" evidence="2">
    <location>
        <begin position="295"/>
        <end position="305"/>
    </location>
</feature>
<dbReference type="Proteomes" id="UP001477443">
    <property type="component" value="Chromosome"/>
</dbReference>
<sequence length="764" mass="86578">MSKKILNILKHISVVSAVSAPVVLLSANTNNSAPSEPKKPISPDQLPENQPKVPVLSNEFPHFKSLANDSVNKNLSQSIKIVISSLENELNKVMNEKDQEGETDEKGNLLPYDYKKKFSRLTYLNQLMSFVKDNEEDIVQNPTKYGINTIFPQVISQNEKINIGDVEFDGQTYKNVTLGLTDPTDYVKVVEGNGSVKVTSQKPEVNSITPGKLGEALRQYGEKMQSEMPAIFYNSSDFTLVEKDFDVTFEKNGDEQIIRISTPKGFNSWKDYFISKITPRYTAFDLTANQEIKIEEESEDEEKNEDPEKPPIPPIVNPDEPSKPVEPVEPTVQILALPILRPLQTYQYIDKSLSSLKTLFDSKSAEEKAKMFFFDNPINTRYVYTVESLKMEGANCVATVQIKDSSSEDLSRRYMVNLKKYDNDPKTIKFQYMYELQIKSLREHFIDLYKAVGLNEKISYRELRYQELINPLFEMVAKAVDFSIEPNTYIKTQSNVLNDFARNQNINELNPNNSNVLASNRTFVGYVIDNLKASRINTVGYYATLSNGFETLLYKVQELIYQKKSALKATLEKNLKALNYSFEVVNSFYKQLEIDIYKLKQLAQPASTTFDVLNWYKNYLSQLSKVSKNIKTLYELFNTKDITAELVNNSAETEVKRNDALISDNSAQPEKVELSALEVFKNAYAKMQAEVNDVKSQNNHILTIFGYVLLIIGLIGIIINVVTASIKFKDKSKKVKLLYLISGIAFAILAVLGSVFLGVGMIGV</sequence>
<keyword evidence="1" id="KW-0175">Coiled coil</keyword>
<keyword evidence="3" id="KW-0472">Membrane</keyword>
<evidence type="ECO:0000313" key="6">
    <source>
        <dbReference type="Proteomes" id="UP001477443"/>
    </source>
</evidence>
<dbReference type="NCBIfam" id="NF045829">
    <property type="entry name" value="UU052_fam"/>
    <property type="match status" value="1"/>
</dbReference>
<keyword evidence="3" id="KW-1133">Transmembrane helix</keyword>
<accession>A0ABZ2RVZ5</accession>
<dbReference type="RefSeq" id="WP_338822547.1">
    <property type="nucleotide sequence ID" value="NZ_CP148067.1"/>
</dbReference>
<feature type="region of interest" description="Disordered" evidence="2">
    <location>
        <begin position="28"/>
        <end position="51"/>
    </location>
</feature>
<keyword evidence="6" id="KW-1185">Reference proteome</keyword>
<reference evidence="5" key="1">
    <citation type="submission" date="2024-03" db="EMBL/GenBank/DDBJ databases">
        <title>Complete genome sequence of Mycoplasma felifaucium Z921 isolated from the trachea of a cheetah.</title>
        <authorList>
            <person name="Spergser J."/>
        </authorList>
    </citation>
    <scope>NUCLEOTIDE SEQUENCE [LARGE SCALE GENOMIC DNA]</scope>
    <source>
        <strain evidence="5">Z921</strain>
    </source>
</reference>
<dbReference type="InterPro" id="IPR054788">
    <property type="entry name" value="MSC_0620_UU052-like"/>
</dbReference>
<evidence type="ECO:0000256" key="3">
    <source>
        <dbReference type="SAM" id="Phobius"/>
    </source>
</evidence>
<name>A0ABZ2RVZ5_9BACT</name>